<dbReference type="EMBL" id="CAADRP010001616">
    <property type="protein sequence ID" value="VFU45050.1"/>
    <property type="molecule type" value="Genomic_DNA"/>
</dbReference>
<dbReference type="SUPFAM" id="SSF56112">
    <property type="entry name" value="Protein kinase-like (PK-like)"/>
    <property type="match status" value="1"/>
</dbReference>
<keyword evidence="1" id="KW-0723">Serine/threonine-protein kinase</keyword>
<sequence>MLVPELLTLFKSLPTMGKKENEMKFNFTFQCCFSGYIAPEYEIDGLFSIKSDVLSFGVLVLEIRIRTKTVGFLVQLVDIANVHCLPWNTYPGGFSRG</sequence>
<evidence type="ECO:0000256" key="5">
    <source>
        <dbReference type="ARBA" id="ARBA00022840"/>
    </source>
</evidence>
<dbReference type="GO" id="GO:0005524">
    <property type="term" value="F:ATP binding"/>
    <property type="evidence" value="ECO:0007669"/>
    <property type="project" value="UniProtKB-KW"/>
</dbReference>
<evidence type="ECO:0008006" key="7">
    <source>
        <dbReference type="Google" id="ProtNLM"/>
    </source>
</evidence>
<dbReference type="AlphaFoldDB" id="A0A6N2LY01"/>
<dbReference type="PANTHER" id="PTHR27002:SF1095">
    <property type="entry name" value="G-TYPE LECTIN S-RECEPTOR-LIKE SERINE_THREONINE-PROTEIN KINASE RKS1"/>
    <property type="match status" value="1"/>
</dbReference>
<name>A0A6N2LY01_SALVM</name>
<evidence type="ECO:0000256" key="4">
    <source>
        <dbReference type="ARBA" id="ARBA00022777"/>
    </source>
</evidence>
<protein>
    <recommendedName>
        <fullName evidence="7">Serine-threonine/tyrosine-protein kinase catalytic domain-containing protein</fullName>
    </recommendedName>
</protein>
<keyword evidence="5" id="KW-0067">ATP-binding</keyword>
<evidence type="ECO:0000256" key="1">
    <source>
        <dbReference type="ARBA" id="ARBA00022527"/>
    </source>
</evidence>
<keyword evidence="4" id="KW-0418">Kinase</keyword>
<evidence type="ECO:0000256" key="2">
    <source>
        <dbReference type="ARBA" id="ARBA00022679"/>
    </source>
</evidence>
<dbReference type="GO" id="GO:0005886">
    <property type="term" value="C:plasma membrane"/>
    <property type="evidence" value="ECO:0007669"/>
    <property type="project" value="TreeGrafter"/>
</dbReference>
<proteinExistence type="predicted"/>
<gene>
    <name evidence="6" type="ORF">SVIM_LOCUS280537</name>
</gene>
<accession>A0A6N2LY01</accession>
<dbReference type="Gene3D" id="1.10.510.10">
    <property type="entry name" value="Transferase(Phosphotransferase) domain 1"/>
    <property type="match status" value="1"/>
</dbReference>
<keyword evidence="3" id="KW-0547">Nucleotide-binding</keyword>
<reference evidence="6" key="1">
    <citation type="submission" date="2019-03" db="EMBL/GenBank/DDBJ databases">
        <authorList>
            <person name="Mank J."/>
            <person name="Almeida P."/>
        </authorList>
    </citation>
    <scope>NUCLEOTIDE SEQUENCE</scope>
    <source>
        <strain evidence="6">78183</strain>
    </source>
</reference>
<keyword evidence="2" id="KW-0808">Transferase</keyword>
<evidence type="ECO:0000313" key="6">
    <source>
        <dbReference type="EMBL" id="VFU45050.1"/>
    </source>
</evidence>
<organism evidence="6">
    <name type="scientific">Salix viminalis</name>
    <name type="common">Common osier</name>
    <name type="synonym">Basket willow</name>
    <dbReference type="NCBI Taxonomy" id="40686"/>
    <lineage>
        <taxon>Eukaryota</taxon>
        <taxon>Viridiplantae</taxon>
        <taxon>Streptophyta</taxon>
        <taxon>Embryophyta</taxon>
        <taxon>Tracheophyta</taxon>
        <taxon>Spermatophyta</taxon>
        <taxon>Magnoliopsida</taxon>
        <taxon>eudicotyledons</taxon>
        <taxon>Gunneridae</taxon>
        <taxon>Pentapetalae</taxon>
        <taxon>rosids</taxon>
        <taxon>fabids</taxon>
        <taxon>Malpighiales</taxon>
        <taxon>Salicaceae</taxon>
        <taxon>Saliceae</taxon>
        <taxon>Salix</taxon>
    </lineage>
</organism>
<evidence type="ECO:0000256" key="3">
    <source>
        <dbReference type="ARBA" id="ARBA00022741"/>
    </source>
</evidence>
<dbReference type="InterPro" id="IPR011009">
    <property type="entry name" value="Kinase-like_dom_sf"/>
</dbReference>
<dbReference type="GO" id="GO:0004674">
    <property type="term" value="F:protein serine/threonine kinase activity"/>
    <property type="evidence" value="ECO:0007669"/>
    <property type="project" value="UniProtKB-KW"/>
</dbReference>
<dbReference type="PANTHER" id="PTHR27002">
    <property type="entry name" value="RECEPTOR-LIKE SERINE/THREONINE-PROTEIN KINASE SD1-8"/>
    <property type="match status" value="1"/>
</dbReference>